<protein>
    <submittedName>
        <fullName evidence="1 2">Uncharacterized protein</fullName>
    </submittedName>
</protein>
<name>A0A834VJE4_SARSC</name>
<evidence type="ECO:0000313" key="1">
    <source>
        <dbReference type="EMBL" id="KAF7496513.1"/>
    </source>
</evidence>
<evidence type="ECO:0000313" key="2">
    <source>
        <dbReference type="EnsemblMetazoa" id="KAF7496513.1"/>
    </source>
</evidence>
<dbReference type="EnsemblMetazoa" id="SSS_8020s_mrna">
    <property type="protein sequence ID" value="KAF7496513.1"/>
    <property type="gene ID" value="SSS_8020"/>
</dbReference>
<keyword evidence="3" id="KW-1185">Reference proteome</keyword>
<dbReference type="EMBL" id="WVUK01000005">
    <property type="protein sequence ID" value="KAF7496513.1"/>
    <property type="molecule type" value="Genomic_DNA"/>
</dbReference>
<sequence length="172" mass="20503">MKVKKLELNLIGKNCPKKRIDMQKLLRHKNYMENKMMKMEKANNLPTLYFEEAVDPKFVIFTNRKSIQNTSNSITDEKMNNRNNNVGIRFTSWADQLQQNLGIDSKSMNNSEIVQSYYTEHEYSIKSSINRKSFSEYEFNCDPKLFETEFFHENTLQESSFINSNEEEFPYF</sequence>
<organism evidence="1">
    <name type="scientific">Sarcoptes scabiei</name>
    <name type="common">Itch mite</name>
    <name type="synonym">Acarus scabiei</name>
    <dbReference type="NCBI Taxonomy" id="52283"/>
    <lineage>
        <taxon>Eukaryota</taxon>
        <taxon>Metazoa</taxon>
        <taxon>Ecdysozoa</taxon>
        <taxon>Arthropoda</taxon>
        <taxon>Chelicerata</taxon>
        <taxon>Arachnida</taxon>
        <taxon>Acari</taxon>
        <taxon>Acariformes</taxon>
        <taxon>Sarcoptiformes</taxon>
        <taxon>Astigmata</taxon>
        <taxon>Psoroptidia</taxon>
        <taxon>Sarcoptoidea</taxon>
        <taxon>Sarcoptidae</taxon>
        <taxon>Sarcoptinae</taxon>
        <taxon>Sarcoptes</taxon>
    </lineage>
</organism>
<dbReference type="Proteomes" id="UP000070412">
    <property type="component" value="Unassembled WGS sequence"/>
</dbReference>
<evidence type="ECO:0000313" key="3">
    <source>
        <dbReference type="Proteomes" id="UP000070412"/>
    </source>
</evidence>
<reference evidence="2" key="3">
    <citation type="submission" date="2022-06" db="UniProtKB">
        <authorList>
            <consortium name="EnsemblMetazoa"/>
        </authorList>
    </citation>
    <scope>IDENTIFICATION</scope>
</reference>
<dbReference type="AlphaFoldDB" id="A0A834VJE4"/>
<reference evidence="1" key="2">
    <citation type="submission" date="2020-01" db="EMBL/GenBank/DDBJ databases">
        <authorList>
            <person name="Korhonen P.K.K."/>
            <person name="Guangxu M.G."/>
            <person name="Wang T.W."/>
            <person name="Stroehlein A.J.S."/>
            <person name="Young N.D."/>
            <person name="Ang C.-S.A."/>
            <person name="Fernando D.W.F."/>
            <person name="Lu H.L."/>
            <person name="Taylor S.T."/>
            <person name="Ehtesham M.E.M."/>
            <person name="Najaraj S.H.N."/>
            <person name="Harsha G.H.G."/>
            <person name="Madugundu A.M."/>
            <person name="Renuse S.R."/>
            <person name="Holt D.H."/>
            <person name="Pandey A.P."/>
            <person name="Papenfuss A.P."/>
            <person name="Gasser R.B.G."/>
            <person name="Fischer K.F."/>
        </authorList>
    </citation>
    <scope>NUCLEOTIDE SEQUENCE</scope>
    <source>
        <strain evidence="1">SSS_KF_BRIS2020</strain>
    </source>
</reference>
<proteinExistence type="predicted"/>
<reference evidence="3" key="1">
    <citation type="journal article" date="2020" name="PLoS Negl. Trop. Dis.">
        <title>High-quality nuclear genome for Sarcoptes scabiei-A critical resource for a neglected parasite.</title>
        <authorList>
            <person name="Korhonen P.K."/>
            <person name="Gasser R.B."/>
            <person name="Ma G."/>
            <person name="Wang T."/>
            <person name="Stroehlein A.J."/>
            <person name="Young N.D."/>
            <person name="Ang C.S."/>
            <person name="Fernando D.D."/>
            <person name="Lu H.C."/>
            <person name="Taylor S."/>
            <person name="Reynolds S.L."/>
            <person name="Mofiz E."/>
            <person name="Najaraj S.H."/>
            <person name="Gowda H."/>
            <person name="Madugundu A."/>
            <person name="Renuse S."/>
            <person name="Holt D."/>
            <person name="Pandey A."/>
            <person name="Papenfuss A.T."/>
            <person name="Fischer K."/>
        </authorList>
    </citation>
    <scope>NUCLEOTIDE SEQUENCE [LARGE SCALE GENOMIC DNA]</scope>
</reference>
<accession>A0A834VJE4</accession>
<gene>
    <name evidence="1" type="ORF">SSS_8020</name>
</gene>